<dbReference type="Gene3D" id="2.60.450.10">
    <property type="entry name" value="Lipopolysaccharide (LPS) transport protein A like domain"/>
    <property type="match status" value="1"/>
</dbReference>
<dbReference type="InterPro" id="IPR005653">
    <property type="entry name" value="OstA-like_N"/>
</dbReference>
<feature type="domain" description="LPS-assembly protein LptD central" evidence="7">
    <location>
        <begin position="193"/>
        <end position="286"/>
    </location>
</feature>
<comment type="function">
    <text evidence="4">Together with LptE, is involved in the assembly of lipopolysaccharide (LPS) at the surface of the outer membrane.</text>
</comment>
<dbReference type="EMBL" id="JH651384">
    <property type="protein sequence ID" value="EIJ32811.1"/>
    <property type="molecule type" value="Genomic_DNA"/>
</dbReference>
<dbReference type="AlphaFoldDB" id="A0A656H8F4"/>
<evidence type="ECO:0000259" key="7">
    <source>
        <dbReference type="Pfam" id="PF19838"/>
    </source>
</evidence>
<dbReference type="Proteomes" id="UP000005317">
    <property type="component" value="Unassembled WGS sequence"/>
</dbReference>
<dbReference type="OrthoDB" id="9760225at2"/>
<comment type="similarity">
    <text evidence="4">Belongs to the LptD family.</text>
</comment>
<proteinExistence type="inferred from homology"/>
<protein>
    <recommendedName>
        <fullName evidence="4">LPS-assembly protein LptD</fullName>
    </recommendedName>
</protein>
<evidence type="ECO:0000256" key="4">
    <source>
        <dbReference type="HAMAP-Rule" id="MF_01411"/>
    </source>
</evidence>
<dbReference type="InterPro" id="IPR020889">
    <property type="entry name" value="LipoPS_assembly_LptD"/>
</dbReference>
<keyword evidence="1 4" id="KW-0732">Signal</keyword>
<organism evidence="8 9">
    <name type="scientific">Thiothrix nivea (strain ATCC 35100 / DSM 5205 / JP2)</name>
    <dbReference type="NCBI Taxonomy" id="870187"/>
    <lineage>
        <taxon>Bacteria</taxon>
        <taxon>Pseudomonadati</taxon>
        <taxon>Pseudomonadota</taxon>
        <taxon>Gammaproteobacteria</taxon>
        <taxon>Thiotrichales</taxon>
        <taxon>Thiotrichaceae</taxon>
        <taxon>Thiothrix</taxon>
    </lineage>
</organism>
<dbReference type="PANTHER" id="PTHR30189">
    <property type="entry name" value="LPS-ASSEMBLY PROTEIN"/>
    <property type="match status" value="1"/>
</dbReference>
<sequence length="727" mass="81919" precursor="true">MVTRLQQHCLRCVLISLSCSPVVVFAQTEWMECPVPETIPVGSDQRPSSLPPQAVYIEADTALFRAQGLSTMEGNVHVSQGDKALRADRASYQQPEGIVSGSGNVGFSSGNMQLRSSELHYDLGKETGEMQDAEYYLQQADGHGYSKRVVQDPPGLTRLENSTYTTCPADSPDWSLNATTINLLHDEERGTASNATLKIRNVPVLYLPYFSFPLTDARKSGFLWPIIGSNERSGLQLSIPYYFNLAPNYDLTLTPTLLGRRGLQLGSEYRYLTEKHKGTLTYALLPDDRASDKNNRYYFNVQNNTRLGSVSSLELKAEGVSDDQYFVDLGNSLESTSVVNLERRLEYRTAGENWSFSSLLQNYQVLDGGVAPHARLPQLLLRYRPPQRGNGLNLSTETEFTHFSGSKTETNGTRLDLSARVSKKFSTDAAYIRPSLTLHHTEYDLDNATETRITRSLPSASLDTGLFFERNIKDGRYVQTLEPRLFYTYTPYRDQSNIPVFDSSKRSLSYDQLFAENRFTGKDRIGDTNRLSASLTTRVQSPDDGRELFRASIGQMYYFDDRKVTLPDEAPVQGDKSELILEAAGEINPRTRLSSTAYWDSGENTFNAGEVRLRYKDDKQRIVNVGYAQRKDDFESASLSFSVPVNPRWKAIGAWEHDLQNDRDLETVIGAEYESCCWKTRVASRNYLLPDNTTRDNAVFVELELKGLGNFGSGTRDLLRDRVYGYE</sequence>
<evidence type="ECO:0000256" key="2">
    <source>
        <dbReference type="ARBA" id="ARBA00023136"/>
    </source>
</evidence>
<keyword evidence="2 4" id="KW-0472">Membrane</keyword>
<dbReference type="GO" id="GO:0015920">
    <property type="term" value="P:lipopolysaccharide transport"/>
    <property type="evidence" value="ECO:0007669"/>
    <property type="project" value="InterPro"/>
</dbReference>
<dbReference type="InterPro" id="IPR045659">
    <property type="entry name" value="LptD_2"/>
</dbReference>
<dbReference type="Pfam" id="PF19838">
    <property type="entry name" value="LptD_2"/>
    <property type="match status" value="1"/>
</dbReference>
<dbReference type="PANTHER" id="PTHR30189:SF1">
    <property type="entry name" value="LPS-ASSEMBLY PROTEIN LPTD"/>
    <property type="match status" value="1"/>
</dbReference>
<evidence type="ECO:0000259" key="5">
    <source>
        <dbReference type="Pfam" id="PF03968"/>
    </source>
</evidence>
<dbReference type="Pfam" id="PF04453">
    <property type="entry name" value="LptD"/>
    <property type="match status" value="1"/>
</dbReference>
<dbReference type="GO" id="GO:0043165">
    <property type="term" value="P:Gram-negative-bacterium-type cell outer membrane assembly"/>
    <property type="evidence" value="ECO:0007669"/>
    <property type="project" value="UniProtKB-UniRule"/>
</dbReference>
<dbReference type="Pfam" id="PF03968">
    <property type="entry name" value="LptD_N"/>
    <property type="match status" value="1"/>
</dbReference>
<dbReference type="InterPro" id="IPR007543">
    <property type="entry name" value="LptD_C"/>
</dbReference>
<evidence type="ECO:0000256" key="1">
    <source>
        <dbReference type="ARBA" id="ARBA00022729"/>
    </source>
</evidence>
<evidence type="ECO:0000256" key="3">
    <source>
        <dbReference type="ARBA" id="ARBA00023237"/>
    </source>
</evidence>
<name>A0A656H8F4_THINJ</name>
<evidence type="ECO:0000259" key="6">
    <source>
        <dbReference type="Pfam" id="PF04453"/>
    </source>
</evidence>
<dbReference type="GO" id="GO:1990351">
    <property type="term" value="C:transporter complex"/>
    <property type="evidence" value="ECO:0007669"/>
    <property type="project" value="TreeGrafter"/>
</dbReference>
<accession>A0A656H8F4</accession>
<keyword evidence="9" id="KW-1185">Reference proteome</keyword>
<comment type="subunit">
    <text evidence="4">Component of the lipopolysaccharide transport and assembly complex. Interacts with LptE and LptA.</text>
</comment>
<feature type="domain" description="Organic solvent tolerance-like N-terminal" evidence="5">
    <location>
        <begin position="56"/>
        <end position="187"/>
    </location>
</feature>
<comment type="caution">
    <text evidence="4">Lacks conserved residue(s) required for the propagation of feature annotation.</text>
</comment>
<feature type="domain" description="LptD C-terminal" evidence="6">
    <location>
        <begin position="294"/>
        <end position="649"/>
    </location>
</feature>
<feature type="signal peptide" evidence="4">
    <location>
        <begin position="1"/>
        <end position="26"/>
    </location>
</feature>
<reference evidence="9" key="1">
    <citation type="journal article" date="2011" name="Stand. Genomic Sci.">
        <title>Genome sequence of the filamentous, gliding Thiothrix nivea neotype strain (JP2(T)).</title>
        <authorList>
            <person name="Lapidus A."/>
            <person name="Nolan M."/>
            <person name="Lucas S."/>
            <person name="Glavina Del Rio T."/>
            <person name="Tice H."/>
            <person name="Cheng J.F."/>
            <person name="Tapia R."/>
            <person name="Han C."/>
            <person name="Goodwin L."/>
            <person name="Pitluck S."/>
            <person name="Liolios K."/>
            <person name="Pagani I."/>
            <person name="Ivanova N."/>
            <person name="Huntemann M."/>
            <person name="Mavromatis K."/>
            <person name="Mikhailova N."/>
            <person name="Pati A."/>
            <person name="Chen A."/>
            <person name="Palaniappan K."/>
            <person name="Land M."/>
            <person name="Brambilla E.M."/>
            <person name="Rohde M."/>
            <person name="Abt B."/>
            <person name="Verbarg S."/>
            <person name="Goker M."/>
            <person name="Bristow J."/>
            <person name="Eisen J.A."/>
            <person name="Markowitz V."/>
            <person name="Hugenholtz P."/>
            <person name="Kyrpides N.C."/>
            <person name="Klenk H.P."/>
            <person name="Woyke T."/>
        </authorList>
    </citation>
    <scope>NUCLEOTIDE SEQUENCE [LARGE SCALE GENOMIC DNA]</scope>
    <source>
        <strain evidence="9">ATCC 35100 / DSM 5205 / JP2</strain>
    </source>
</reference>
<comment type="subcellular location">
    <subcellularLocation>
        <location evidence="4">Cell outer membrane</location>
    </subcellularLocation>
</comment>
<evidence type="ECO:0000313" key="8">
    <source>
        <dbReference type="EMBL" id="EIJ32811.1"/>
    </source>
</evidence>
<evidence type="ECO:0000313" key="9">
    <source>
        <dbReference type="Proteomes" id="UP000005317"/>
    </source>
</evidence>
<gene>
    <name evidence="4" type="primary">lptD</name>
    <name evidence="8" type="ORF">Thini_0145</name>
</gene>
<dbReference type="HAMAP" id="MF_01411">
    <property type="entry name" value="LPS_assembly_LptD"/>
    <property type="match status" value="1"/>
</dbReference>
<dbReference type="InterPro" id="IPR050218">
    <property type="entry name" value="LptD"/>
</dbReference>
<dbReference type="GO" id="GO:0009279">
    <property type="term" value="C:cell outer membrane"/>
    <property type="evidence" value="ECO:0007669"/>
    <property type="project" value="UniProtKB-SubCell"/>
</dbReference>
<dbReference type="RefSeq" id="WP_002706767.1">
    <property type="nucleotide sequence ID" value="NZ_JH651384.1"/>
</dbReference>
<keyword evidence="3 4" id="KW-0998">Cell outer membrane</keyword>
<feature type="chain" id="PRO_5029059214" description="LPS-assembly protein LptD" evidence="4">
    <location>
        <begin position="27"/>
        <end position="727"/>
    </location>
</feature>